<feature type="region of interest" description="Disordered" evidence="1">
    <location>
        <begin position="327"/>
        <end position="346"/>
    </location>
</feature>
<dbReference type="Proteomes" id="UP000466831">
    <property type="component" value="Chromosome"/>
</dbReference>
<proteinExistence type="predicted"/>
<keyword evidence="5" id="KW-1185">Reference proteome</keyword>
<evidence type="ECO:0000313" key="3">
    <source>
        <dbReference type="EMBL" id="BBY09350.1"/>
    </source>
</evidence>
<dbReference type="InterPro" id="IPR053137">
    <property type="entry name" value="NLR-like"/>
</dbReference>
<reference evidence="3 5" key="2">
    <citation type="journal article" date="2019" name="Emerg. Microbes Infect.">
        <title>Comprehensive subspecies identification of 175 nontuberculous mycobacteria species based on 7547 genomic profiles.</title>
        <authorList>
            <person name="Matsumoto Y."/>
            <person name="Kinjo T."/>
            <person name="Motooka D."/>
            <person name="Nabeya D."/>
            <person name="Jung N."/>
            <person name="Uechi K."/>
            <person name="Horii T."/>
            <person name="Iida T."/>
            <person name="Fujita J."/>
            <person name="Nakamura S."/>
        </authorList>
    </citation>
    <scope>NUCLEOTIDE SEQUENCE [LARGE SCALE GENOMIC DNA]</scope>
    <source>
        <strain evidence="3 5">JCM 17324</strain>
    </source>
</reference>
<dbReference type="Pfam" id="PF13374">
    <property type="entry name" value="TPR_10"/>
    <property type="match status" value="1"/>
</dbReference>
<reference evidence="2 4" key="1">
    <citation type="submission" date="2017-08" db="EMBL/GenBank/DDBJ databases">
        <title>Phylogentic analysis of Mycobacterium avium complex whole genomes.</title>
        <authorList>
            <person name="Caverly L.J."/>
            <person name="Spilker T."/>
            <person name="LiPuma J."/>
        </authorList>
    </citation>
    <scope>NUCLEOTIDE SEQUENCE [LARGE SCALE GENOMIC DNA]</scope>
    <source>
        <strain evidence="2 4">FLAC0026</strain>
    </source>
</reference>
<accession>A0AAC9VT32</accession>
<dbReference type="EMBL" id="CP023147">
    <property type="protein sequence ID" value="ASW89838.1"/>
    <property type="molecule type" value="Genomic_DNA"/>
</dbReference>
<evidence type="ECO:0008006" key="6">
    <source>
        <dbReference type="Google" id="ProtNLM"/>
    </source>
</evidence>
<evidence type="ECO:0000256" key="1">
    <source>
        <dbReference type="SAM" id="MobiDB-lite"/>
    </source>
</evidence>
<evidence type="ECO:0000313" key="4">
    <source>
        <dbReference type="Proteomes" id="UP000216246"/>
    </source>
</evidence>
<sequence length="456" mass="50375">MSDAPDQSADDLVAQAITNWQSTHDEWGPNHELTLTALLALASARWSAGDSLGAVRDADIVLAGRRETLGAEHPSTLPVAGLVGIWHYVRGDAGALEELRELVPVMIRVLGAEHPDTLWAAHTLAAGLDGSDDPAGRLVRWVQLCGAETRAFGPRHELTLSAAYGVAVARHALGDPFGASADALVVVGYRRRLLGEHHPDTLAAQLSRLSWMCEAQGCNDHTLKEFDELIVALQNAVGHDHEHTLVARYNRARWTPETFNEIERISEWEVIAEDLARVFGEQHPVSLGAVQALAAARAEWEDSLNEIRNIAFDLYVDAESEDRGIDVMPGRDWMNPGNLDEDAQDKVAEDADEQRSERADLMEHATAVKKALAVTARTRGNDDIETLQWRYYLAWWLWQGHEFDPAGQRARKLIDDCVRLLGDDHPLTGATRALEHHITNREWAGLSPFWDGSASI</sequence>
<evidence type="ECO:0000313" key="5">
    <source>
        <dbReference type="Proteomes" id="UP000466831"/>
    </source>
</evidence>
<dbReference type="PANTHER" id="PTHR46082:SF6">
    <property type="entry name" value="AAA+ ATPASE DOMAIN-CONTAINING PROTEIN-RELATED"/>
    <property type="match status" value="1"/>
</dbReference>
<evidence type="ECO:0000313" key="2">
    <source>
        <dbReference type="EMBL" id="ASW89838.1"/>
    </source>
</evidence>
<dbReference type="AlphaFoldDB" id="A0AAC9VT32"/>
<dbReference type="EMBL" id="AP022584">
    <property type="protein sequence ID" value="BBY09350.1"/>
    <property type="molecule type" value="Genomic_DNA"/>
</dbReference>
<dbReference type="PANTHER" id="PTHR46082">
    <property type="entry name" value="ATP/GTP-BINDING PROTEIN-RELATED"/>
    <property type="match status" value="1"/>
</dbReference>
<protein>
    <recommendedName>
        <fullName evidence="6">Tetratricopeptide repeat protein</fullName>
    </recommendedName>
</protein>
<dbReference type="KEGG" id="mmal:CKJ54_08055"/>
<dbReference type="Proteomes" id="UP000216246">
    <property type="component" value="Chromosome"/>
</dbReference>
<name>A0AAC9VT32_9MYCO</name>
<dbReference type="InterPro" id="IPR011990">
    <property type="entry name" value="TPR-like_helical_dom_sf"/>
</dbReference>
<dbReference type="Gene3D" id="1.25.40.10">
    <property type="entry name" value="Tetratricopeptide repeat domain"/>
    <property type="match status" value="3"/>
</dbReference>
<gene>
    <name evidence="2" type="ORF">CKJ54_08055</name>
    <name evidence="3" type="ORF">MMARJ_00900</name>
</gene>
<organism evidence="2 4">
    <name type="scientific">Mycobacterium marseillense</name>
    <dbReference type="NCBI Taxonomy" id="701042"/>
    <lineage>
        <taxon>Bacteria</taxon>
        <taxon>Bacillati</taxon>
        <taxon>Actinomycetota</taxon>
        <taxon>Actinomycetes</taxon>
        <taxon>Mycobacteriales</taxon>
        <taxon>Mycobacteriaceae</taxon>
        <taxon>Mycobacterium</taxon>
        <taxon>Mycobacterium avium complex (MAC)</taxon>
    </lineage>
</organism>
<reference evidence="3" key="3">
    <citation type="submission" date="2020-02" db="EMBL/GenBank/DDBJ databases">
        <authorList>
            <person name="Matsumoto Y."/>
            <person name="Motooka D."/>
            <person name="Nakamura S."/>
        </authorList>
    </citation>
    <scope>NUCLEOTIDE SEQUENCE</scope>
    <source>
        <strain evidence="3">JCM 17324</strain>
    </source>
</reference>
<dbReference type="RefSeq" id="WP_083016289.1">
    <property type="nucleotide sequence ID" value="NZ_AP022584.1"/>
</dbReference>